<feature type="active site" description="Proton acceptor" evidence="2">
    <location>
        <position position="19"/>
    </location>
</feature>
<dbReference type="PANTHER" id="PTHR38088">
    <property type="entry name" value="UCP029143 FAMILY PROTEIN"/>
    <property type="match status" value="1"/>
</dbReference>
<dbReference type="InterPro" id="IPR015947">
    <property type="entry name" value="PUA-like_sf"/>
</dbReference>
<dbReference type="SUPFAM" id="SSF88697">
    <property type="entry name" value="PUA domain-like"/>
    <property type="match status" value="1"/>
</dbReference>
<evidence type="ECO:0000256" key="1">
    <source>
        <dbReference type="ARBA" id="ARBA00022801"/>
    </source>
</evidence>
<name>A0A975DBV3_9GAMM</name>
<evidence type="ECO:0000256" key="2">
    <source>
        <dbReference type="HAMAP-Rule" id="MF_00684"/>
    </source>
</evidence>
<comment type="catalytic activity">
    <reaction evidence="2">
        <text>N(4)-acetyl-2'-deoxycytidine + H2O = 2'-deoxycytidine + acetate + H(+)</text>
        <dbReference type="Rhea" id="RHEA:62936"/>
        <dbReference type="ChEBI" id="CHEBI:15377"/>
        <dbReference type="ChEBI" id="CHEBI:15378"/>
        <dbReference type="ChEBI" id="CHEBI:15698"/>
        <dbReference type="ChEBI" id="CHEBI:30089"/>
        <dbReference type="ChEBI" id="CHEBI:146133"/>
        <dbReference type="EC" id="3.5.1.135"/>
    </reaction>
</comment>
<dbReference type="CDD" id="cd06552">
    <property type="entry name" value="ASCH_yqfb_like"/>
    <property type="match status" value="1"/>
</dbReference>
<dbReference type="Pfam" id="PF04266">
    <property type="entry name" value="ASCH"/>
    <property type="match status" value="1"/>
</dbReference>
<dbReference type="InterPro" id="IPR008314">
    <property type="entry name" value="AC4CH"/>
</dbReference>
<comment type="catalytic activity">
    <reaction evidence="2">
        <text>N(4)-acetylcytosine + H2O = cytosine + acetate + H(+)</text>
        <dbReference type="Rhea" id="RHEA:62940"/>
        <dbReference type="ChEBI" id="CHEBI:15377"/>
        <dbReference type="ChEBI" id="CHEBI:15378"/>
        <dbReference type="ChEBI" id="CHEBI:16040"/>
        <dbReference type="ChEBI" id="CHEBI:30089"/>
        <dbReference type="ChEBI" id="CHEBI:146134"/>
        <dbReference type="EC" id="3.5.1.135"/>
    </reaction>
</comment>
<feature type="domain" description="ASCH" evidence="3">
    <location>
        <begin position="4"/>
        <end position="102"/>
    </location>
</feature>
<dbReference type="GO" id="GO:0016813">
    <property type="term" value="F:hydrolase activity, acting on carbon-nitrogen (but not peptide) bonds, in linear amidines"/>
    <property type="evidence" value="ECO:0007669"/>
    <property type="project" value="UniProtKB-UniRule"/>
</dbReference>
<feature type="active site" description="Proton donor" evidence="2">
    <location>
        <position position="72"/>
    </location>
</feature>
<dbReference type="Proteomes" id="UP000682739">
    <property type="component" value="Chromosome"/>
</dbReference>
<organism evidence="4 5">
    <name type="scientific">Psychrosphaera ytuae</name>
    <dbReference type="NCBI Taxonomy" id="2820710"/>
    <lineage>
        <taxon>Bacteria</taxon>
        <taxon>Pseudomonadati</taxon>
        <taxon>Pseudomonadota</taxon>
        <taxon>Gammaproteobacteria</taxon>
        <taxon>Alteromonadales</taxon>
        <taxon>Pseudoalteromonadaceae</taxon>
        <taxon>Psychrosphaera</taxon>
    </lineage>
</organism>
<gene>
    <name evidence="4" type="ORF">J1N51_14555</name>
</gene>
<dbReference type="RefSeq" id="WP_208831949.1">
    <property type="nucleotide sequence ID" value="NZ_CP072110.1"/>
</dbReference>
<keyword evidence="1 2" id="KW-0378">Hydrolase</keyword>
<dbReference type="NCBIfam" id="NF003443">
    <property type="entry name" value="PRK04980.1"/>
    <property type="match status" value="1"/>
</dbReference>
<dbReference type="AlphaFoldDB" id="A0A975DBV3"/>
<dbReference type="HAMAP" id="MF_00684">
    <property type="entry name" value="ac4C_amidohydr"/>
    <property type="match status" value="1"/>
</dbReference>
<comment type="function">
    <text evidence="2">Catalyzes the hydrolysis of N(4)-acetylcytidine (ac4C).</text>
</comment>
<accession>A0A975DBV3</accession>
<feature type="active site" description="Nucleophile" evidence="2">
    <location>
        <position position="22"/>
    </location>
</feature>
<dbReference type="PANTHER" id="PTHR38088:SF2">
    <property type="entry name" value="UCP029143 FAMILY PROTEIN"/>
    <property type="match status" value="1"/>
</dbReference>
<evidence type="ECO:0000313" key="5">
    <source>
        <dbReference type="Proteomes" id="UP000682739"/>
    </source>
</evidence>
<dbReference type="PIRSF" id="PIRSF029143">
    <property type="entry name" value="UCP029143"/>
    <property type="match status" value="1"/>
</dbReference>
<keyword evidence="5" id="KW-1185">Reference proteome</keyword>
<sequence>MNSITFYQRFEMDILSQKKTITIRDASEKDFVPHSIVDVSTYEDGRWFCQLRIVSVTPISFSELTDVHAQQENMTLEELKQVISDIYPETPDLYVIAFELVK</sequence>
<dbReference type="EC" id="3.5.1.135" evidence="2"/>
<dbReference type="KEGG" id="psym:J1N51_14555"/>
<comment type="similarity">
    <text evidence="2">Belongs to the N(4)-acetylcytidine amidohydrolase family.</text>
</comment>
<evidence type="ECO:0000259" key="3">
    <source>
        <dbReference type="SMART" id="SM01022"/>
    </source>
</evidence>
<dbReference type="GO" id="GO:0005829">
    <property type="term" value="C:cytosol"/>
    <property type="evidence" value="ECO:0007669"/>
    <property type="project" value="TreeGrafter"/>
</dbReference>
<evidence type="ECO:0000313" key="4">
    <source>
        <dbReference type="EMBL" id="QTH63894.1"/>
    </source>
</evidence>
<protein>
    <recommendedName>
        <fullName evidence="2">N(4)-acetylcytidine amidohydrolase</fullName>
        <shortName evidence="2">ac4C amidohydrolase</shortName>
        <ecNumber evidence="2">3.5.1.135</ecNumber>
    </recommendedName>
</protein>
<dbReference type="Gene3D" id="2.30.130.30">
    <property type="entry name" value="Hypothetical protein"/>
    <property type="match status" value="1"/>
</dbReference>
<dbReference type="InterPro" id="IPR007374">
    <property type="entry name" value="ASCH_domain"/>
</dbReference>
<proteinExistence type="inferred from homology"/>
<dbReference type="EMBL" id="CP072110">
    <property type="protein sequence ID" value="QTH63894.1"/>
    <property type="molecule type" value="Genomic_DNA"/>
</dbReference>
<dbReference type="SMART" id="SM01022">
    <property type="entry name" value="ASCH"/>
    <property type="match status" value="1"/>
</dbReference>
<reference evidence="4" key="1">
    <citation type="submission" date="2021-03" db="EMBL/GenBank/DDBJ databases">
        <title>Description of Psychrosphaera ytuae sp. nov. isolated from deep sea sediment of South China Sea.</title>
        <authorList>
            <person name="Zhang J."/>
            <person name="Xu X.-D."/>
        </authorList>
    </citation>
    <scope>NUCLEOTIDE SEQUENCE</scope>
    <source>
        <strain evidence="4">MTZ26</strain>
    </source>
</reference>
<comment type="catalytic activity">
    <reaction evidence="2">
        <text>N(4)-acetylcytidine + H2O = cytidine + acetate + H(+)</text>
        <dbReference type="Rhea" id="RHEA:62932"/>
        <dbReference type="ChEBI" id="CHEBI:15377"/>
        <dbReference type="ChEBI" id="CHEBI:15378"/>
        <dbReference type="ChEBI" id="CHEBI:17562"/>
        <dbReference type="ChEBI" id="CHEBI:30089"/>
        <dbReference type="ChEBI" id="CHEBI:70989"/>
        <dbReference type="EC" id="3.5.1.135"/>
    </reaction>
</comment>